<evidence type="ECO:0000313" key="3">
    <source>
        <dbReference type="Proteomes" id="UP001218188"/>
    </source>
</evidence>
<dbReference type="AlphaFoldDB" id="A0AAD6STW0"/>
<evidence type="ECO:0000259" key="1">
    <source>
        <dbReference type="Pfam" id="PF18803"/>
    </source>
</evidence>
<gene>
    <name evidence="2" type="ORF">C8F04DRAFT_957029</name>
</gene>
<dbReference type="Proteomes" id="UP001218188">
    <property type="component" value="Unassembled WGS sequence"/>
</dbReference>
<feature type="domain" description="CxC2-like cysteine cluster KDZ transposase-associated" evidence="1">
    <location>
        <begin position="83"/>
        <end position="171"/>
    </location>
</feature>
<protein>
    <recommendedName>
        <fullName evidence="1">CxC2-like cysteine cluster KDZ transposase-associated domain-containing protein</fullName>
    </recommendedName>
</protein>
<dbReference type="EMBL" id="JARJCM010000061">
    <property type="protein sequence ID" value="KAJ7033976.1"/>
    <property type="molecule type" value="Genomic_DNA"/>
</dbReference>
<organism evidence="2 3">
    <name type="scientific">Mycena alexandri</name>
    <dbReference type="NCBI Taxonomy" id="1745969"/>
    <lineage>
        <taxon>Eukaryota</taxon>
        <taxon>Fungi</taxon>
        <taxon>Dikarya</taxon>
        <taxon>Basidiomycota</taxon>
        <taxon>Agaricomycotina</taxon>
        <taxon>Agaricomycetes</taxon>
        <taxon>Agaricomycetidae</taxon>
        <taxon>Agaricales</taxon>
        <taxon>Marasmiineae</taxon>
        <taxon>Mycenaceae</taxon>
        <taxon>Mycena</taxon>
    </lineage>
</organism>
<dbReference type="Pfam" id="PF18803">
    <property type="entry name" value="CxC2"/>
    <property type="match status" value="1"/>
</dbReference>
<reference evidence="2" key="1">
    <citation type="submission" date="2023-03" db="EMBL/GenBank/DDBJ databases">
        <title>Massive genome expansion in bonnet fungi (Mycena s.s.) driven by repeated elements and novel gene families across ecological guilds.</title>
        <authorList>
            <consortium name="Lawrence Berkeley National Laboratory"/>
            <person name="Harder C.B."/>
            <person name="Miyauchi S."/>
            <person name="Viragh M."/>
            <person name="Kuo A."/>
            <person name="Thoen E."/>
            <person name="Andreopoulos B."/>
            <person name="Lu D."/>
            <person name="Skrede I."/>
            <person name="Drula E."/>
            <person name="Henrissat B."/>
            <person name="Morin E."/>
            <person name="Kohler A."/>
            <person name="Barry K."/>
            <person name="LaButti K."/>
            <person name="Morin E."/>
            <person name="Salamov A."/>
            <person name="Lipzen A."/>
            <person name="Mereny Z."/>
            <person name="Hegedus B."/>
            <person name="Baldrian P."/>
            <person name="Stursova M."/>
            <person name="Weitz H."/>
            <person name="Taylor A."/>
            <person name="Grigoriev I.V."/>
            <person name="Nagy L.G."/>
            <person name="Martin F."/>
            <person name="Kauserud H."/>
        </authorList>
    </citation>
    <scope>NUCLEOTIDE SEQUENCE</scope>
    <source>
        <strain evidence="2">CBHHK200</strain>
    </source>
</reference>
<dbReference type="Pfam" id="PF18758">
    <property type="entry name" value="KDZ"/>
    <property type="match status" value="1"/>
</dbReference>
<evidence type="ECO:0000313" key="2">
    <source>
        <dbReference type="EMBL" id="KAJ7033976.1"/>
    </source>
</evidence>
<proteinExistence type="predicted"/>
<accession>A0AAD6STW0</accession>
<comment type="caution">
    <text evidence="2">The sequence shown here is derived from an EMBL/GenBank/DDBJ whole genome shotgun (WGS) entry which is preliminary data.</text>
</comment>
<dbReference type="InterPro" id="IPR040521">
    <property type="entry name" value="KDZ"/>
</dbReference>
<sequence length="388" mass="43592">MAEKFLDALLRRDGLGVYMFSPACSCCKAPLGGDTRLFRCTQCGEFLQCANGLLLRHALTPLHAVQEWNGHHWVTARLSGEGSLGLIYQIGHHGFPCEFPGQERSMVVLDLSGIHKIRYRFCEWNAWYPASTIDPETCATLDTLETFRLLNVVGNMNVQDFVGTLERKTDPLRVGELLDRYKAFGYMAHQYNFELCAKRTGRGHTEDGITKATPGAFTVLCWPCPHESKNLPEGWRDVETKYKFLYMLLIAMDANFRLKNRLRANENEDLALRAGNGYFVEDTGYKQHLRTYVAEKDASTCIAFTALLQKETRMTSGLQCSGVGGCVCARHGVIRPQGLGDLQKGERYANMDYILLSALLGVTLLALTISYDISDGQSRFLRPFMGRL</sequence>
<keyword evidence="3" id="KW-1185">Reference proteome</keyword>
<name>A0AAD6STW0_9AGAR</name>
<dbReference type="InterPro" id="IPR041457">
    <property type="entry name" value="CxC2_KDZ-assoc"/>
</dbReference>